<dbReference type="Proteomes" id="UP000604046">
    <property type="component" value="Unassembled WGS sequence"/>
</dbReference>
<feature type="compositionally biased region" description="Polar residues" evidence="1">
    <location>
        <begin position="512"/>
        <end position="527"/>
    </location>
</feature>
<proteinExistence type="predicted"/>
<protein>
    <submittedName>
        <fullName evidence="2">Uncharacterized protein</fullName>
    </submittedName>
</protein>
<evidence type="ECO:0000256" key="1">
    <source>
        <dbReference type="SAM" id="MobiDB-lite"/>
    </source>
</evidence>
<evidence type="ECO:0000313" key="3">
    <source>
        <dbReference type="Proteomes" id="UP000604046"/>
    </source>
</evidence>
<organism evidence="2 3">
    <name type="scientific">Symbiodinium natans</name>
    <dbReference type="NCBI Taxonomy" id="878477"/>
    <lineage>
        <taxon>Eukaryota</taxon>
        <taxon>Sar</taxon>
        <taxon>Alveolata</taxon>
        <taxon>Dinophyceae</taxon>
        <taxon>Suessiales</taxon>
        <taxon>Symbiodiniaceae</taxon>
        <taxon>Symbiodinium</taxon>
    </lineage>
</organism>
<reference evidence="2" key="1">
    <citation type="submission" date="2021-02" db="EMBL/GenBank/DDBJ databases">
        <authorList>
            <person name="Dougan E. K."/>
            <person name="Rhodes N."/>
            <person name="Thang M."/>
            <person name="Chan C."/>
        </authorList>
    </citation>
    <scope>NUCLEOTIDE SEQUENCE</scope>
</reference>
<gene>
    <name evidence="2" type="ORF">SNAT2548_LOCUS14004</name>
</gene>
<feature type="compositionally biased region" description="Polar residues" evidence="1">
    <location>
        <begin position="538"/>
        <end position="547"/>
    </location>
</feature>
<dbReference type="EMBL" id="CAJNDS010001557">
    <property type="protein sequence ID" value="CAE7265255.1"/>
    <property type="molecule type" value="Genomic_DNA"/>
</dbReference>
<dbReference type="OrthoDB" id="434255at2759"/>
<accession>A0A812MSM7</accession>
<sequence length="568" mass="63790">MEDCMAASQGTFVKFCPAPVYSKIETGAYSISDLPLMELHGKGKKFKEFFQAVHDVTPAQQQQIREVMNSENPRLVDLPANACHLQLVIDSSANKVLKFYHASVPIAWGVVRVFCNDQPMIINYKIATNSDRVKCAFLHMLANIPGEQWLAQSLGQKVSTKAVKCSDKDGSSWDPSPEELRLGITFINEHAPLANGHNEQFLWGLLSVRDNETPIFGWPMHVVSRAWQNRSVGNSQAEPEHFFPLLLHDINETIVQKILPLVENSLGHHPIALARHYVNTRGPKGAVVGWRRSKQIDGFRERPGELHVPVLLDDPVPSRMNFEDLKSFLDVGETCLVDARYRAAKFVRNQTRILLNNEWNPEAEPDLQFHSQIGWADFKKMISTTFNDASMPHLMAILKRATVILAGSKAVYVHLASEHQSEIIHRFEGGGVTEDWLSTKHKAFFGYYKDGQYEKYKGFEAALGAEATFIGDLLASPEEKEYMKRGATYDSWAVEYGSSQDIQVPNLATPRSRPTPSAVSPLITSPPTKLHKKENVTNEDATMSQELNRLVDELDGDEEAARELRSDS</sequence>
<evidence type="ECO:0000313" key="2">
    <source>
        <dbReference type="EMBL" id="CAE7265255.1"/>
    </source>
</evidence>
<comment type="caution">
    <text evidence="2">The sequence shown here is derived from an EMBL/GenBank/DDBJ whole genome shotgun (WGS) entry which is preliminary data.</text>
</comment>
<feature type="compositionally biased region" description="Basic and acidic residues" evidence="1">
    <location>
        <begin position="559"/>
        <end position="568"/>
    </location>
</feature>
<keyword evidence="3" id="KW-1185">Reference proteome</keyword>
<name>A0A812MSM7_9DINO</name>
<feature type="region of interest" description="Disordered" evidence="1">
    <location>
        <begin position="505"/>
        <end position="568"/>
    </location>
</feature>
<dbReference type="AlphaFoldDB" id="A0A812MSM7"/>